<accession>A0A1H2TFH0</accession>
<evidence type="ECO:0000256" key="1">
    <source>
        <dbReference type="SAM" id="Phobius"/>
    </source>
</evidence>
<keyword evidence="1" id="KW-0812">Transmembrane</keyword>
<dbReference type="OrthoDB" id="9920847at2"/>
<sequence>MIFSFLIRWASSWIILFFANRLITEISLPSPYFLVITALILAIFGTALTYLLTPFRSLSTLLLIDLFLYALLLLGLSTVFPLFLVSNSAALTVSLFLTGFEWLFRRISQLPWSLK</sequence>
<evidence type="ECO:0000313" key="3">
    <source>
        <dbReference type="Proteomes" id="UP000198534"/>
    </source>
</evidence>
<keyword evidence="1" id="KW-0472">Membrane</keyword>
<feature type="transmembrane region" description="Helical" evidence="1">
    <location>
        <begin position="5"/>
        <end position="24"/>
    </location>
</feature>
<feature type="transmembrane region" description="Helical" evidence="1">
    <location>
        <begin position="30"/>
        <end position="51"/>
    </location>
</feature>
<keyword evidence="1" id="KW-1133">Transmembrane helix</keyword>
<proteinExistence type="predicted"/>
<evidence type="ECO:0000313" key="2">
    <source>
        <dbReference type="EMBL" id="SDW42024.1"/>
    </source>
</evidence>
<protein>
    <submittedName>
        <fullName evidence="2">Uncharacterized protein</fullName>
    </submittedName>
</protein>
<keyword evidence="3" id="KW-1185">Reference proteome</keyword>
<dbReference type="EMBL" id="FNNQ01000003">
    <property type="protein sequence ID" value="SDW42024.1"/>
    <property type="molecule type" value="Genomic_DNA"/>
</dbReference>
<dbReference type="RefSeq" id="WP_143034993.1">
    <property type="nucleotide sequence ID" value="NZ_FNNQ01000003.1"/>
</dbReference>
<gene>
    <name evidence="2" type="ORF">SAMN05444487_103102</name>
</gene>
<dbReference type="Proteomes" id="UP000198534">
    <property type="component" value="Unassembled WGS sequence"/>
</dbReference>
<organism evidence="2 3">
    <name type="scientific">Marininema mesophilum</name>
    <dbReference type="NCBI Taxonomy" id="1048340"/>
    <lineage>
        <taxon>Bacteria</taxon>
        <taxon>Bacillati</taxon>
        <taxon>Bacillota</taxon>
        <taxon>Bacilli</taxon>
        <taxon>Bacillales</taxon>
        <taxon>Thermoactinomycetaceae</taxon>
        <taxon>Marininema</taxon>
    </lineage>
</organism>
<feature type="transmembrane region" description="Helical" evidence="1">
    <location>
        <begin position="58"/>
        <end position="76"/>
    </location>
</feature>
<dbReference type="AlphaFoldDB" id="A0A1H2TFH0"/>
<reference evidence="2 3" key="1">
    <citation type="submission" date="2016-10" db="EMBL/GenBank/DDBJ databases">
        <authorList>
            <person name="de Groot N.N."/>
        </authorList>
    </citation>
    <scope>NUCLEOTIDE SEQUENCE [LARGE SCALE GENOMIC DNA]</scope>
    <source>
        <strain evidence="2 3">DSM 45610</strain>
    </source>
</reference>
<name>A0A1H2TFH0_9BACL</name>